<dbReference type="Gene3D" id="3.10.560.10">
    <property type="entry name" value="Outer membrane lipoprotein wza domain like"/>
    <property type="match status" value="1"/>
</dbReference>
<dbReference type="InterPro" id="IPR010994">
    <property type="entry name" value="RuvA_2-like"/>
</dbReference>
<dbReference type="Proteomes" id="UP000824074">
    <property type="component" value="Unassembled WGS sequence"/>
</dbReference>
<feature type="transmembrane region" description="Helical" evidence="1">
    <location>
        <begin position="12"/>
        <end position="28"/>
    </location>
</feature>
<evidence type="ECO:0000259" key="2">
    <source>
        <dbReference type="SMART" id="SM00278"/>
    </source>
</evidence>
<keyword evidence="1" id="KW-0812">Transmembrane</keyword>
<evidence type="ECO:0000313" key="3">
    <source>
        <dbReference type="EMBL" id="HIU39889.1"/>
    </source>
</evidence>
<keyword evidence="1" id="KW-1133">Transmembrane helix</keyword>
<dbReference type="GO" id="GO:0003677">
    <property type="term" value="F:DNA binding"/>
    <property type="evidence" value="ECO:0007669"/>
    <property type="project" value="InterPro"/>
</dbReference>
<dbReference type="SMART" id="SM00278">
    <property type="entry name" value="HhH1"/>
    <property type="match status" value="2"/>
</dbReference>
<keyword evidence="1" id="KW-0472">Membrane</keyword>
<organism evidence="3 4">
    <name type="scientific">Candidatus Aphodocola excrementigallinarum</name>
    <dbReference type="NCBI Taxonomy" id="2840670"/>
    <lineage>
        <taxon>Bacteria</taxon>
        <taxon>Bacillati</taxon>
        <taxon>Bacillota</taxon>
        <taxon>Bacilli</taxon>
        <taxon>Candidatus Aphodocola</taxon>
    </lineage>
</organism>
<evidence type="ECO:0000256" key="1">
    <source>
        <dbReference type="SAM" id="Phobius"/>
    </source>
</evidence>
<accession>A0A9D1IPQ4</accession>
<dbReference type="PANTHER" id="PTHR21180">
    <property type="entry name" value="ENDONUCLEASE/EXONUCLEASE/PHOSPHATASE FAMILY DOMAIN-CONTAINING PROTEIN 1"/>
    <property type="match status" value="1"/>
</dbReference>
<dbReference type="AlphaFoldDB" id="A0A9D1IPQ4"/>
<gene>
    <name evidence="3" type="ORF">IAB68_01125</name>
</gene>
<dbReference type="Gene3D" id="1.10.150.280">
    <property type="entry name" value="AF1531-like domain"/>
    <property type="match status" value="1"/>
</dbReference>
<protein>
    <submittedName>
        <fullName evidence="3">Helix-hairpin-helix domain-containing protein</fullName>
    </submittedName>
</protein>
<reference evidence="3" key="2">
    <citation type="journal article" date="2021" name="PeerJ">
        <title>Extensive microbial diversity within the chicken gut microbiome revealed by metagenomics and culture.</title>
        <authorList>
            <person name="Gilroy R."/>
            <person name="Ravi A."/>
            <person name="Getino M."/>
            <person name="Pursley I."/>
            <person name="Horton D.L."/>
            <person name="Alikhan N.F."/>
            <person name="Baker D."/>
            <person name="Gharbi K."/>
            <person name="Hall N."/>
            <person name="Watson M."/>
            <person name="Adriaenssens E.M."/>
            <person name="Foster-Nyarko E."/>
            <person name="Jarju S."/>
            <person name="Secka A."/>
            <person name="Antonio M."/>
            <person name="Oren A."/>
            <person name="Chaudhuri R.R."/>
            <person name="La Ragione R."/>
            <person name="Hildebrand F."/>
            <person name="Pallen M.J."/>
        </authorList>
    </citation>
    <scope>NUCLEOTIDE SEQUENCE</scope>
    <source>
        <strain evidence="3">CHK193-30670</strain>
    </source>
</reference>
<dbReference type="Pfam" id="PF10531">
    <property type="entry name" value="SLBB"/>
    <property type="match status" value="1"/>
</dbReference>
<dbReference type="InterPro" id="IPR003583">
    <property type="entry name" value="Hlx-hairpin-Hlx_DNA-bd_motif"/>
</dbReference>
<dbReference type="InterPro" id="IPR004509">
    <property type="entry name" value="Competence_ComEA_HhH"/>
</dbReference>
<dbReference type="EMBL" id="DVMT01000014">
    <property type="protein sequence ID" value="HIU39889.1"/>
    <property type="molecule type" value="Genomic_DNA"/>
</dbReference>
<dbReference type="SUPFAM" id="SSF47781">
    <property type="entry name" value="RuvA domain 2-like"/>
    <property type="match status" value="1"/>
</dbReference>
<dbReference type="InterPro" id="IPR019554">
    <property type="entry name" value="Soluble_ligand-bd"/>
</dbReference>
<dbReference type="GO" id="GO:0006281">
    <property type="term" value="P:DNA repair"/>
    <property type="evidence" value="ECO:0007669"/>
    <property type="project" value="InterPro"/>
</dbReference>
<dbReference type="GO" id="GO:0015628">
    <property type="term" value="P:protein secretion by the type II secretion system"/>
    <property type="evidence" value="ECO:0007669"/>
    <property type="project" value="TreeGrafter"/>
</dbReference>
<feature type="domain" description="Helix-hairpin-helix DNA-binding motif class 1" evidence="2">
    <location>
        <begin position="185"/>
        <end position="204"/>
    </location>
</feature>
<feature type="domain" description="Helix-hairpin-helix DNA-binding motif class 1" evidence="2">
    <location>
        <begin position="215"/>
        <end position="234"/>
    </location>
</feature>
<proteinExistence type="predicted"/>
<reference evidence="3" key="1">
    <citation type="submission" date="2020-10" db="EMBL/GenBank/DDBJ databases">
        <authorList>
            <person name="Gilroy R."/>
        </authorList>
    </citation>
    <scope>NUCLEOTIDE SEQUENCE</scope>
    <source>
        <strain evidence="3">CHK193-30670</strain>
    </source>
</reference>
<evidence type="ECO:0000313" key="4">
    <source>
        <dbReference type="Proteomes" id="UP000824074"/>
    </source>
</evidence>
<name>A0A9D1IPQ4_9FIRM</name>
<dbReference type="InterPro" id="IPR051675">
    <property type="entry name" value="Endo/Exo/Phosphatase_dom_1"/>
</dbReference>
<dbReference type="GO" id="GO:0015627">
    <property type="term" value="C:type II protein secretion system complex"/>
    <property type="evidence" value="ECO:0007669"/>
    <property type="project" value="TreeGrafter"/>
</dbReference>
<dbReference type="PANTHER" id="PTHR21180:SF32">
    <property type="entry name" value="ENDONUCLEASE_EXONUCLEASE_PHOSPHATASE FAMILY DOMAIN-CONTAINING PROTEIN 1"/>
    <property type="match status" value="1"/>
</dbReference>
<dbReference type="NCBIfam" id="TIGR00426">
    <property type="entry name" value="competence protein ComEA helix-hairpin-helix repeat region"/>
    <property type="match status" value="1"/>
</dbReference>
<sequence length="237" mass="26332">MLYFFKRYQKYLLILFCAIIIFVGVYVYNKSNTITTSNDEKLTVTEEEKETNNDDDSTSETVFVDIKGAVNAPGVYELDTKKRIIDAINTAGGLTDNANTININLSKKIEDEMFIIIYTKEEIENYMKKQDVSEIVCASYECVCPDSNNDGCYKNDANKTSSNTSSSNDEVKVTGKVSINTASKEELMTLSGIGEAKAGAIIEYREKNGNFASIEDIKNVSGIGDAIFEKIKDNITI</sequence>
<dbReference type="Pfam" id="PF12836">
    <property type="entry name" value="HHH_3"/>
    <property type="match status" value="1"/>
</dbReference>
<comment type="caution">
    <text evidence="3">The sequence shown here is derived from an EMBL/GenBank/DDBJ whole genome shotgun (WGS) entry which is preliminary data.</text>
</comment>